<feature type="domain" description="Carbamoyltransferase C-terminal" evidence="3">
    <location>
        <begin position="403"/>
        <end position="568"/>
    </location>
</feature>
<accession>A0ABZ2MBQ3</accession>
<reference evidence="4 5" key="1">
    <citation type="submission" date="2021-12" db="EMBL/GenBank/DDBJ databases">
        <title>Discovery of the Pendulisporaceae a myxobacterial family with distinct sporulation behavior and unique specialized metabolism.</title>
        <authorList>
            <person name="Garcia R."/>
            <person name="Popoff A."/>
            <person name="Bader C.D."/>
            <person name="Loehr J."/>
            <person name="Walesch S."/>
            <person name="Walt C."/>
            <person name="Boldt J."/>
            <person name="Bunk B."/>
            <person name="Haeckl F.J.F.P.J."/>
            <person name="Gunesch A.P."/>
            <person name="Birkelbach J."/>
            <person name="Nuebel U."/>
            <person name="Pietschmann T."/>
            <person name="Bach T."/>
            <person name="Mueller R."/>
        </authorList>
    </citation>
    <scope>NUCLEOTIDE SEQUENCE [LARGE SCALE GENOMIC DNA]</scope>
    <source>
        <strain evidence="4 5">MSr11954</strain>
    </source>
</reference>
<evidence type="ECO:0000256" key="1">
    <source>
        <dbReference type="ARBA" id="ARBA00006129"/>
    </source>
</evidence>
<evidence type="ECO:0008006" key="6">
    <source>
        <dbReference type="Google" id="ProtNLM"/>
    </source>
</evidence>
<feature type="domain" description="Carbamoyltransferase" evidence="2">
    <location>
        <begin position="3"/>
        <end position="354"/>
    </location>
</feature>
<protein>
    <recommendedName>
        <fullName evidence="6">Carbamoyltransferase</fullName>
    </recommendedName>
</protein>
<proteinExistence type="inferred from homology"/>
<evidence type="ECO:0000313" key="5">
    <source>
        <dbReference type="Proteomes" id="UP001370348"/>
    </source>
</evidence>
<dbReference type="InterPro" id="IPR043129">
    <property type="entry name" value="ATPase_NBD"/>
</dbReference>
<dbReference type="InterPro" id="IPR031730">
    <property type="entry name" value="Carbam_trans_C"/>
</dbReference>
<dbReference type="Pfam" id="PF16861">
    <property type="entry name" value="Carbam_trans_C"/>
    <property type="match status" value="1"/>
</dbReference>
<evidence type="ECO:0000259" key="3">
    <source>
        <dbReference type="Pfam" id="PF16861"/>
    </source>
</evidence>
<dbReference type="InterPro" id="IPR038152">
    <property type="entry name" value="Carbam_trans_C_sf"/>
</dbReference>
<dbReference type="Gene3D" id="3.30.420.40">
    <property type="match status" value="2"/>
</dbReference>
<dbReference type="EMBL" id="CP089984">
    <property type="protein sequence ID" value="WXB19938.1"/>
    <property type="molecule type" value="Genomic_DNA"/>
</dbReference>
<dbReference type="Pfam" id="PF02543">
    <property type="entry name" value="Carbam_trans_N"/>
    <property type="match status" value="1"/>
</dbReference>
<name>A0ABZ2MBQ3_9BACT</name>
<evidence type="ECO:0000313" key="4">
    <source>
        <dbReference type="EMBL" id="WXB19938.1"/>
    </source>
</evidence>
<gene>
    <name evidence="4" type="ORF">LZC94_22285</name>
</gene>
<dbReference type="RefSeq" id="WP_394829537.1">
    <property type="nucleotide sequence ID" value="NZ_CP089984.1"/>
</dbReference>
<keyword evidence="5" id="KW-1185">Reference proteome</keyword>
<dbReference type="InterPro" id="IPR051338">
    <property type="entry name" value="NodU/CmcH_Carbamoyltrnsfr"/>
</dbReference>
<dbReference type="PANTHER" id="PTHR34847:SF1">
    <property type="entry name" value="NODULATION PROTEIN U"/>
    <property type="match status" value="1"/>
</dbReference>
<dbReference type="Gene3D" id="3.90.870.20">
    <property type="entry name" value="Carbamoyltransferase, C-terminal domain"/>
    <property type="match status" value="1"/>
</dbReference>
<dbReference type="PANTHER" id="PTHR34847">
    <property type="entry name" value="NODULATION PROTEIN U"/>
    <property type="match status" value="1"/>
</dbReference>
<dbReference type="InterPro" id="IPR003696">
    <property type="entry name" value="Carbtransf_dom"/>
</dbReference>
<organism evidence="4 5">
    <name type="scientific">Pendulispora albinea</name>
    <dbReference type="NCBI Taxonomy" id="2741071"/>
    <lineage>
        <taxon>Bacteria</taxon>
        <taxon>Pseudomonadati</taxon>
        <taxon>Myxococcota</taxon>
        <taxon>Myxococcia</taxon>
        <taxon>Myxococcales</taxon>
        <taxon>Sorangiineae</taxon>
        <taxon>Pendulisporaceae</taxon>
        <taxon>Pendulispora</taxon>
    </lineage>
</organism>
<evidence type="ECO:0000259" key="2">
    <source>
        <dbReference type="Pfam" id="PF02543"/>
    </source>
</evidence>
<sequence length="575" mass="63657">MPVLGISGVAHDATVALAYESSGQGVTYAIEEERLSRIKNALVFPSSALTHVLETHELRLHDLQKIAFYADSRLDFGWMGKLVKYKNGHKSGDMLQLMASKHAAEFYIQQSFLFQLREYARVRNEQLPEVVCLPHHLTHAAAAYATSSFERAAILVADGLGGEACTTSYAAGPTGCERLGSIDLPHSLGLLYAAVTQHLGFKHTSDEWKVMGLAPYGESDRKLDRFFQELVLLRPDGSYAINSRYTQWHKNPFTFGSLFAESVAEHLGPARKPDEEITDRHRAVARALQHRVEEAMYHVLRHLHARTKIDSLCLVGGVALNCVVNGRILAETPFRQVYVPYAPGDAGAAVGAALIAAKKWPTSDFDPTPYLGPAYSNEQILNECRRAKLSPREMSDPYGETSRLIAKGDIVGWFQGRMEFGPRSLGHRSILADPRRAEMKDRINSAVKYREAFRPFAPAVLSERASDWFEDLVPSPYMSFALKVRKPNIPAVTHVDNTARLQTVDAKTSPTFHALISAFEKETSVPVVLNTSFNVKGEPIVCSPADAIRCFYSTGLDHLVMGPYLLSKETSKVAA</sequence>
<comment type="similarity">
    <text evidence="1">Belongs to the NodU/CmcH family.</text>
</comment>
<dbReference type="SUPFAM" id="SSF53067">
    <property type="entry name" value="Actin-like ATPase domain"/>
    <property type="match status" value="1"/>
</dbReference>
<dbReference type="Proteomes" id="UP001370348">
    <property type="component" value="Chromosome"/>
</dbReference>